<dbReference type="PANTHER" id="PTHR34860">
    <property type="entry name" value="REPRESSOR-LIKE PROTEIN SSO7C3"/>
    <property type="match status" value="1"/>
</dbReference>
<evidence type="ECO:0000256" key="1">
    <source>
        <dbReference type="PROSITE-ProRule" id="PRU01076"/>
    </source>
</evidence>
<dbReference type="InterPro" id="IPR037914">
    <property type="entry name" value="SpoVT-AbrB_sf"/>
</dbReference>
<gene>
    <name evidence="3" type="ORF">SAMN02982989_4701</name>
</gene>
<organism evidence="3 4">
    <name type="scientific">Xaviernesmea oryzae</name>
    <dbReference type="NCBI Taxonomy" id="464029"/>
    <lineage>
        <taxon>Bacteria</taxon>
        <taxon>Pseudomonadati</taxon>
        <taxon>Pseudomonadota</taxon>
        <taxon>Alphaproteobacteria</taxon>
        <taxon>Hyphomicrobiales</taxon>
        <taxon>Rhizobiaceae</taxon>
        <taxon>Rhizobium/Agrobacterium group</taxon>
        <taxon>Xaviernesmea</taxon>
    </lineage>
</organism>
<protein>
    <submittedName>
        <fullName evidence="3">Looped-hinge helix DNA binding domain-containing protein, AbrB family</fullName>
    </submittedName>
</protein>
<dbReference type="InterPro" id="IPR007159">
    <property type="entry name" value="SpoVT-AbrB_dom"/>
</dbReference>
<dbReference type="RefSeq" id="WP_085420121.1">
    <property type="nucleotide sequence ID" value="NZ_FXAF01000002.1"/>
</dbReference>
<dbReference type="PROSITE" id="PS51740">
    <property type="entry name" value="SPOVT_ABRB"/>
    <property type="match status" value="1"/>
</dbReference>
<accession>A0A1X7CWZ4</accession>
<reference evidence="4" key="1">
    <citation type="submission" date="2017-04" db="EMBL/GenBank/DDBJ databases">
        <authorList>
            <person name="Varghese N."/>
            <person name="Submissions S."/>
        </authorList>
    </citation>
    <scope>NUCLEOTIDE SEQUENCE [LARGE SCALE GENOMIC DNA]</scope>
    <source>
        <strain evidence="4">B4P</strain>
    </source>
</reference>
<evidence type="ECO:0000259" key="2">
    <source>
        <dbReference type="PROSITE" id="PS51740"/>
    </source>
</evidence>
<evidence type="ECO:0000313" key="3">
    <source>
        <dbReference type="EMBL" id="SMF04637.1"/>
    </source>
</evidence>
<dbReference type="InterPro" id="IPR052975">
    <property type="entry name" value="Repressor-like_regulatory"/>
</dbReference>
<dbReference type="STRING" id="464029.SAMN02982989_4701"/>
<evidence type="ECO:0000313" key="4">
    <source>
        <dbReference type="Proteomes" id="UP000192903"/>
    </source>
</evidence>
<dbReference type="Pfam" id="PF04014">
    <property type="entry name" value="MazE_antitoxin"/>
    <property type="match status" value="1"/>
</dbReference>
<dbReference type="PANTHER" id="PTHR34860:SF6">
    <property type="entry name" value="REPRESSOR-LIKE PROTEIN SSO7C3"/>
    <property type="match status" value="1"/>
</dbReference>
<feature type="domain" description="SpoVT-AbrB" evidence="2">
    <location>
        <begin position="1"/>
        <end position="43"/>
    </location>
</feature>
<dbReference type="OrthoDB" id="9809003at2"/>
<keyword evidence="4" id="KW-1185">Reference proteome</keyword>
<keyword evidence="1" id="KW-0238">DNA-binding</keyword>
<dbReference type="EMBL" id="FXAF01000002">
    <property type="protein sequence ID" value="SMF04637.1"/>
    <property type="molecule type" value="Genomic_DNA"/>
</dbReference>
<dbReference type="GO" id="GO:0003677">
    <property type="term" value="F:DNA binding"/>
    <property type="evidence" value="ECO:0007669"/>
    <property type="project" value="UniProtKB-UniRule"/>
</dbReference>
<dbReference type="SMART" id="SM00966">
    <property type="entry name" value="SpoVT_AbrB"/>
    <property type="match status" value="1"/>
</dbReference>
<proteinExistence type="predicted"/>
<dbReference type="Proteomes" id="UP000192903">
    <property type="component" value="Unassembled WGS sequence"/>
</dbReference>
<dbReference type="NCBIfam" id="TIGR01439">
    <property type="entry name" value="lp_hng_hel_AbrB"/>
    <property type="match status" value="1"/>
</dbReference>
<dbReference type="SUPFAM" id="SSF89447">
    <property type="entry name" value="AbrB/MazE/MraZ-like"/>
    <property type="match status" value="1"/>
</dbReference>
<dbReference type="AlphaFoldDB" id="A0A1X7CWZ4"/>
<name>A0A1X7CWZ4_9HYPH</name>
<dbReference type="Gene3D" id="2.10.260.10">
    <property type="match status" value="1"/>
</dbReference>
<sequence>MRVTEKGQVTIPKNVRSNLGIETGSEVEFVLRDGEAVLRLVEPSRDEVEREVQVLVDHLRRKQGSMSLGDMSGEEFYRLLRD</sequence>